<evidence type="ECO:0000313" key="2">
    <source>
        <dbReference type="EMBL" id="WRT67422.1"/>
    </source>
</evidence>
<feature type="region of interest" description="Disordered" evidence="1">
    <location>
        <begin position="167"/>
        <end position="254"/>
    </location>
</feature>
<feature type="compositionally biased region" description="Low complexity" evidence="1">
    <location>
        <begin position="449"/>
        <end position="461"/>
    </location>
</feature>
<feature type="compositionally biased region" description="Low complexity" evidence="1">
    <location>
        <begin position="193"/>
        <end position="212"/>
    </location>
</feature>
<feature type="compositionally biased region" description="Basic and acidic residues" evidence="1">
    <location>
        <begin position="773"/>
        <end position="785"/>
    </location>
</feature>
<evidence type="ECO:0000256" key="1">
    <source>
        <dbReference type="SAM" id="MobiDB-lite"/>
    </source>
</evidence>
<feature type="compositionally biased region" description="Polar residues" evidence="1">
    <location>
        <begin position="791"/>
        <end position="804"/>
    </location>
</feature>
<dbReference type="Proteomes" id="UP001329825">
    <property type="component" value="Chromosome 5"/>
</dbReference>
<dbReference type="EMBL" id="CP141885">
    <property type="protein sequence ID" value="WRT67422.1"/>
    <property type="molecule type" value="Genomic_DNA"/>
</dbReference>
<feature type="compositionally biased region" description="Polar residues" evidence="1">
    <location>
        <begin position="712"/>
        <end position="723"/>
    </location>
</feature>
<feature type="region of interest" description="Disordered" evidence="1">
    <location>
        <begin position="585"/>
        <end position="605"/>
    </location>
</feature>
<feature type="compositionally biased region" description="Polar residues" evidence="1">
    <location>
        <begin position="836"/>
        <end position="852"/>
    </location>
</feature>
<evidence type="ECO:0008006" key="4">
    <source>
        <dbReference type="Google" id="ProtNLM"/>
    </source>
</evidence>
<gene>
    <name evidence="2" type="ORF">IL334_004393</name>
</gene>
<dbReference type="RefSeq" id="XP_062792162.1">
    <property type="nucleotide sequence ID" value="XM_062936111.1"/>
</dbReference>
<evidence type="ECO:0000313" key="3">
    <source>
        <dbReference type="Proteomes" id="UP001329825"/>
    </source>
</evidence>
<feature type="compositionally biased region" description="Low complexity" evidence="1">
    <location>
        <begin position="733"/>
        <end position="748"/>
    </location>
</feature>
<organism evidence="2 3">
    <name type="scientific">Kwoniella shivajii</name>
    <dbReference type="NCBI Taxonomy" id="564305"/>
    <lineage>
        <taxon>Eukaryota</taxon>
        <taxon>Fungi</taxon>
        <taxon>Dikarya</taxon>
        <taxon>Basidiomycota</taxon>
        <taxon>Agaricomycotina</taxon>
        <taxon>Tremellomycetes</taxon>
        <taxon>Tremellales</taxon>
        <taxon>Cryptococcaceae</taxon>
        <taxon>Kwoniella</taxon>
    </lineage>
</organism>
<sequence>MKSLPRSISSRSNSTSANDDNHQSTSKVGRSSSFSTSSTSTTTSTSTSNAVPVLPPVITGVSLSSISETTRSIPIPLPNTIRRSSEPVQVERWARPTLPSYAVSRSRVVPPISINNTNNSNNAPLPDYEYAISPESTNISISASAVRDQSRGTERFMQDAVREYFGTSHTSIRPMDQSSLEIDTSEENGASVENGHGNENGGNRNSTSNSNEEAIEEEEEDETVNVDDGYDDDDDDPLIPRRRIFGQAPQPARRNTFTVQDHSYLRPDLSNQLSSSLGNGEGYIDLPIPTSEPPIYSPSLGRDELRLISTVHLSSDHPAAAYFNAIAQSPPPPAGPPIGAATVINAIRGIGSGSGTGTINTSTGGKKLKMTITRGGIRMNANGTGPLYIRLPREGWVEGTVEVGKVDRAIGLEISIIGMINVSYYVRGQYTVLDTLPLARNKAQLFPPEESLLSSGPSGQPANQETQETAQSSSAPHVASTSSAEQPKTKDGQPLITPNSSFEFSLQMPSTHFKDSNGELPPTCDLQQLGMQASVDYVLRVKLVRKGLRFNETLTVPIVYQPRAYIPPRRLRALTLDDPLNPGWRTIQLSGGKPKTKTNLPNPVGTTGPGVDVTLLLPSPPILFIPNQGELPKFPFHLHFHSTLPHPLSTFSNPMDSRFVIRLTRVLIFRIGIEKEVRRIEIPTEVEIWQEGGERITLSSIGENTSDMRRGSTVSGPVQTATASGSGSGGDGLSSSLPSTVNTPTGTTENGGSGGAGGPLRRLSSAGSGLAESPRRKSFLSDRRGSFSLLRRNSTSTSNANQQTPNPSGSGSGSGVLSPPSNNISLPPIIDEDHQSPIQSRPEMSTSPTSASVLPINMDSTDVHLQGSMSIKTCSNSHADVLRRLIQSFIVPEMTLTYVLEIGIEPKKGAVKENFQHIWGGGVVEVVLGRRE</sequence>
<keyword evidence="3" id="KW-1185">Reference proteome</keyword>
<feature type="region of interest" description="Disordered" evidence="1">
    <location>
        <begin position="1"/>
        <end position="53"/>
    </location>
</feature>
<feature type="compositionally biased region" description="Low complexity" evidence="1">
    <location>
        <begin position="472"/>
        <end position="484"/>
    </location>
</feature>
<feature type="region of interest" description="Disordered" evidence="1">
    <location>
        <begin position="449"/>
        <end position="501"/>
    </location>
</feature>
<feature type="region of interest" description="Disordered" evidence="1">
    <location>
        <begin position="699"/>
        <end position="853"/>
    </location>
</feature>
<feature type="compositionally biased region" description="Acidic residues" evidence="1">
    <location>
        <begin position="213"/>
        <end position="237"/>
    </location>
</feature>
<feature type="compositionally biased region" description="Low complexity" evidence="1">
    <location>
        <begin position="24"/>
        <end position="48"/>
    </location>
</feature>
<feature type="compositionally biased region" description="Low complexity" evidence="1">
    <location>
        <begin position="805"/>
        <end position="829"/>
    </location>
</feature>
<name>A0ABZ1D481_9TREE</name>
<feature type="compositionally biased region" description="Low complexity" evidence="1">
    <location>
        <begin position="1"/>
        <end position="16"/>
    </location>
</feature>
<feature type="compositionally biased region" description="Polar residues" evidence="1">
    <location>
        <begin position="462"/>
        <end position="471"/>
    </location>
</feature>
<accession>A0ABZ1D481</accession>
<protein>
    <recommendedName>
        <fullName evidence="4">Arrestin C-terminal-like domain-containing protein</fullName>
    </recommendedName>
</protein>
<dbReference type="GeneID" id="87956524"/>
<feature type="compositionally biased region" description="Polar residues" evidence="1">
    <location>
        <begin position="167"/>
        <end position="182"/>
    </location>
</feature>
<proteinExistence type="predicted"/>
<reference evidence="2 3" key="1">
    <citation type="submission" date="2024-01" db="EMBL/GenBank/DDBJ databases">
        <title>Comparative genomics of Cryptococcus and Kwoniella reveals pathogenesis evolution and contrasting modes of karyotype evolution via chromosome fusion or intercentromeric recombination.</title>
        <authorList>
            <person name="Coelho M.A."/>
            <person name="David-Palma M."/>
            <person name="Shea T."/>
            <person name="Bowers K."/>
            <person name="McGinley-Smith S."/>
            <person name="Mohammad A.W."/>
            <person name="Gnirke A."/>
            <person name="Yurkov A.M."/>
            <person name="Nowrousian M."/>
            <person name="Sun S."/>
            <person name="Cuomo C.A."/>
            <person name="Heitman J."/>
        </authorList>
    </citation>
    <scope>NUCLEOTIDE SEQUENCE [LARGE SCALE GENOMIC DNA]</scope>
    <source>
        <strain evidence="2">CBS 11374</strain>
    </source>
</reference>
<feature type="compositionally biased region" description="Gly residues" evidence="1">
    <location>
        <begin position="749"/>
        <end position="758"/>
    </location>
</feature>